<gene>
    <name evidence="1" type="ORF">ETSY2_16370</name>
</gene>
<comment type="caution">
    <text evidence="1">The sequence shown here is derived from an EMBL/GenBank/DDBJ whole genome shotgun (WGS) entry which is preliminary data.</text>
</comment>
<name>W4M9F5_9BACT</name>
<dbReference type="Proteomes" id="UP000019140">
    <property type="component" value="Unassembled WGS sequence"/>
</dbReference>
<accession>W4M9F5</accession>
<evidence type="ECO:0000313" key="1">
    <source>
        <dbReference type="EMBL" id="ETX06561.1"/>
    </source>
</evidence>
<dbReference type="HOGENOM" id="CLU_192158_0_0_7"/>
<evidence type="ECO:0000313" key="2">
    <source>
        <dbReference type="Proteomes" id="UP000019140"/>
    </source>
</evidence>
<organism evidence="1 2">
    <name type="scientific">Candidatus Entotheonella gemina</name>
    <dbReference type="NCBI Taxonomy" id="1429439"/>
    <lineage>
        <taxon>Bacteria</taxon>
        <taxon>Pseudomonadati</taxon>
        <taxon>Nitrospinota/Tectimicrobiota group</taxon>
        <taxon>Candidatus Tectimicrobiota</taxon>
        <taxon>Candidatus Entotheonellia</taxon>
        <taxon>Candidatus Entotheonellales</taxon>
        <taxon>Candidatus Entotheonellaceae</taxon>
        <taxon>Candidatus Entotheonella</taxon>
    </lineage>
</organism>
<sequence>MEVVTTEDVGSVMLFTVKVSETEMQAYESCIFYLLKHLSDAEIEKVTGHTREELEPVHDDVLSAIQQHCDRQYLPKRYGQQI</sequence>
<reference evidence="1 2" key="1">
    <citation type="journal article" date="2014" name="Nature">
        <title>An environmental bacterial taxon with a large and distinct metabolic repertoire.</title>
        <authorList>
            <person name="Wilson M.C."/>
            <person name="Mori T."/>
            <person name="Ruckert C."/>
            <person name="Uria A.R."/>
            <person name="Helf M.J."/>
            <person name="Takada K."/>
            <person name="Gernert C."/>
            <person name="Steffens U.A."/>
            <person name="Heycke N."/>
            <person name="Schmitt S."/>
            <person name="Rinke C."/>
            <person name="Helfrich E.J."/>
            <person name="Brachmann A.O."/>
            <person name="Gurgui C."/>
            <person name="Wakimoto T."/>
            <person name="Kracht M."/>
            <person name="Crusemann M."/>
            <person name="Hentschel U."/>
            <person name="Abe I."/>
            <person name="Matsunaga S."/>
            <person name="Kalinowski J."/>
            <person name="Takeyama H."/>
            <person name="Piel J."/>
        </authorList>
    </citation>
    <scope>NUCLEOTIDE SEQUENCE [LARGE SCALE GENOMIC DNA]</scope>
    <source>
        <strain evidence="2">TSY2</strain>
    </source>
</reference>
<proteinExistence type="predicted"/>
<dbReference type="AlphaFoldDB" id="W4M9F5"/>
<protein>
    <submittedName>
        <fullName evidence="1">Uncharacterized protein</fullName>
    </submittedName>
</protein>
<keyword evidence="2" id="KW-1185">Reference proteome</keyword>
<dbReference type="EMBL" id="AZHX01000665">
    <property type="protein sequence ID" value="ETX06561.1"/>
    <property type="molecule type" value="Genomic_DNA"/>
</dbReference>